<organism evidence="2 3">
    <name type="scientific">Hyalomma marginatum</name>
    <dbReference type="NCBI Taxonomy" id="34627"/>
    <lineage>
        <taxon>Eukaryota</taxon>
        <taxon>Metazoa</taxon>
        <taxon>Ecdysozoa</taxon>
        <taxon>Arthropoda</taxon>
        <taxon>Chelicerata</taxon>
        <taxon>Arachnida</taxon>
        <taxon>Acari</taxon>
        <taxon>Parasitiformes</taxon>
        <taxon>Ixodida</taxon>
        <taxon>Ixodoidea</taxon>
        <taxon>Ixodidae</taxon>
        <taxon>Hyalomminae</taxon>
        <taxon>Hyalomma</taxon>
    </lineage>
</organism>
<keyword evidence="1" id="KW-0812">Transmembrane</keyword>
<keyword evidence="1" id="KW-0472">Membrane</keyword>
<evidence type="ECO:0000313" key="2">
    <source>
        <dbReference type="EMBL" id="CAG7597275.1"/>
    </source>
</evidence>
<dbReference type="SUPFAM" id="SSF82866">
    <property type="entry name" value="Multidrug efflux transporter AcrB transmembrane domain"/>
    <property type="match status" value="1"/>
</dbReference>
<dbReference type="Gene3D" id="1.20.1640.10">
    <property type="entry name" value="Multidrug efflux transporter AcrB transmembrane domain"/>
    <property type="match status" value="1"/>
</dbReference>
<protein>
    <submittedName>
        <fullName evidence="2">Uncharacterized protein</fullName>
    </submittedName>
</protein>
<evidence type="ECO:0000313" key="3">
    <source>
        <dbReference type="Proteomes" id="UP000837675"/>
    </source>
</evidence>
<name>A0A8S4BXT2_9ACAR</name>
<gene>
    <name evidence="2" type="ORF">MHYMCMPASI_00924</name>
</gene>
<dbReference type="EMBL" id="CAJVAF010000322">
    <property type="protein sequence ID" value="CAG7597275.1"/>
    <property type="molecule type" value="Genomic_DNA"/>
</dbReference>
<comment type="caution">
    <text evidence="2">The sequence shown here is derived from an EMBL/GenBank/DDBJ whole genome shotgun (WGS) entry which is preliminary data.</text>
</comment>
<keyword evidence="1" id="KW-1133">Transmembrane helix</keyword>
<feature type="transmembrane region" description="Helical" evidence="1">
    <location>
        <begin position="34"/>
        <end position="52"/>
    </location>
</feature>
<dbReference type="AlphaFoldDB" id="A0A8S4BXT2"/>
<reference evidence="2" key="1">
    <citation type="submission" date="2021-06" db="EMBL/GenBank/DDBJ databases">
        <authorList>
            <person name="Nardi T."/>
            <person name="Nardi T."/>
        </authorList>
    </citation>
    <scope>NUCLEOTIDE SEQUENCE</scope>
</reference>
<accession>A0A8S4BXT2</accession>
<proteinExistence type="predicted"/>
<sequence>MIVDDAIVVSKYADRKMVDGHEPQMVFLEAATRMFIVTSTLVKIVVFMPLLFW</sequence>
<dbReference type="Proteomes" id="UP000837675">
    <property type="component" value="Unassembled WGS sequence"/>
</dbReference>
<keyword evidence="3" id="KW-1185">Reference proteome</keyword>
<evidence type="ECO:0000256" key="1">
    <source>
        <dbReference type="SAM" id="Phobius"/>
    </source>
</evidence>